<feature type="transmembrane region" description="Helical" evidence="1">
    <location>
        <begin position="277"/>
        <end position="308"/>
    </location>
</feature>
<sequence length="486" mass="51403">MLGVTEWHIGSGFLFLPPTQRTAEMLPTHFGALVAGIALILLWRSGILAMLRMTLLFSLMGGSAAIILTALGGSTIQPAIFALGFLFLKAVLPGPGQAQKFQIAAKDLSFLAIFILYGVAGAFILPNIFAGTIAVTPLRPIPNGYIFAAFPLGFSSQNITSAVYLLATLIAALAGHIASQGQKSEIAIARTAAIVCAVHALLGLSSVLLAGTAWVSVLKFFRNGFYAQLDQSFDGFVRMNGIWPEPAVFAAYGFAWLVFVTELWLRNVEPKWTGRSAALLVVALLISTSTTAYIGLAAYGLIIGFRMLFFPGSVSMRKALLLLSGGMVGIAAILALLAFNPDAAASFADFVAKFTLDKASSASALQRSFWAKQGIEAFWATGGLGVGPGSFRSSSIVTAVIGSTGLIGTAALLAHLIRVFKPHYRSTYLRVDDTRRATGVAASWAAIVMLIPATFSAASPDPGFIWGFFSGFALALRRLPPEHQVS</sequence>
<feature type="transmembrane region" description="Helical" evidence="1">
    <location>
        <begin position="108"/>
        <end position="138"/>
    </location>
</feature>
<feature type="transmembrane region" description="Helical" evidence="1">
    <location>
        <begin position="396"/>
        <end position="417"/>
    </location>
</feature>
<comment type="caution">
    <text evidence="2">The sequence shown here is derived from an EMBL/GenBank/DDBJ whole genome shotgun (WGS) entry which is preliminary data.</text>
</comment>
<keyword evidence="3" id="KW-1185">Reference proteome</keyword>
<protein>
    <recommendedName>
        <fullName evidence="4">O-antigen ligase domain-containing protein</fullName>
    </recommendedName>
</protein>
<feature type="transmembrane region" description="Helical" evidence="1">
    <location>
        <begin position="25"/>
        <end position="43"/>
    </location>
</feature>
<feature type="transmembrane region" description="Helical" evidence="1">
    <location>
        <begin position="55"/>
        <end position="88"/>
    </location>
</feature>
<feature type="transmembrane region" description="Helical" evidence="1">
    <location>
        <begin position="242"/>
        <end position="265"/>
    </location>
</feature>
<evidence type="ECO:0008006" key="4">
    <source>
        <dbReference type="Google" id="ProtNLM"/>
    </source>
</evidence>
<reference evidence="2 3" key="1">
    <citation type="submission" date="2019-01" db="EMBL/GenBank/DDBJ databases">
        <title>Sphingorhabdus lacus sp.nov., isolated from an oligotrophic freshwater lake.</title>
        <authorList>
            <person name="Park M."/>
        </authorList>
    </citation>
    <scope>NUCLEOTIDE SEQUENCE [LARGE SCALE GENOMIC DNA]</scope>
    <source>
        <strain evidence="2 3">IMCC26285</strain>
    </source>
</reference>
<keyword evidence="1" id="KW-1133">Transmembrane helix</keyword>
<evidence type="ECO:0000256" key="1">
    <source>
        <dbReference type="SAM" id="Phobius"/>
    </source>
</evidence>
<feature type="transmembrane region" description="Helical" evidence="1">
    <location>
        <begin position="191"/>
        <end position="221"/>
    </location>
</feature>
<feature type="transmembrane region" description="Helical" evidence="1">
    <location>
        <begin position="320"/>
        <end position="339"/>
    </location>
</feature>
<dbReference type="AlphaFoldDB" id="A0A6I4LXN4"/>
<dbReference type="Proteomes" id="UP000471147">
    <property type="component" value="Unassembled WGS sequence"/>
</dbReference>
<organism evidence="2 3">
    <name type="scientific">Sphingorhabdus profundilacus</name>
    <dbReference type="NCBI Taxonomy" id="2509718"/>
    <lineage>
        <taxon>Bacteria</taxon>
        <taxon>Pseudomonadati</taxon>
        <taxon>Pseudomonadota</taxon>
        <taxon>Alphaproteobacteria</taxon>
        <taxon>Sphingomonadales</taxon>
        <taxon>Sphingomonadaceae</taxon>
        <taxon>Sphingorhabdus</taxon>
    </lineage>
</organism>
<dbReference type="OrthoDB" id="7010242at2"/>
<accession>A0A6I4LXN4</accession>
<gene>
    <name evidence="2" type="ORF">EUU23_02650</name>
</gene>
<feature type="transmembrane region" description="Helical" evidence="1">
    <location>
        <begin position="159"/>
        <end position="179"/>
    </location>
</feature>
<keyword evidence="1" id="KW-0812">Transmembrane</keyword>
<evidence type="ECO:0000313" key="2">
    <source>
        <dbReference type="EMBL" id="MVZ96604.1"/>
    </source>
</evidence>
<name>A0A6I4LXN4_9SPHN</name>
<evidence type="ECO:0000313" key="3">
    <source>
        <dbReference type="Proteomes" id="UP000471147"/>
    </source>
</evidence>
<feature type="transmembrane region" description="Helical" evidence="1">
    <location>
        <begin position="437"/>
        <end position="457"/>
    </location>
</feature>
<dbReference type="RefSeq" id="WP_160352571.1">
    <property type="nucleotide sequence ID" value="NZ_SDWJ01000001.1"/>
</dbReference>
<dbReference type="EMBL" id="SDWJ01000001">
    <property type="protein sequence ID" value="MVZ96604.1"/>
    <property type="molecule type" value="Genomic_DNA"/>
</dbReference>
<proteinExistence type="predicted"/>
<keyword evidence="1" id="KW-0472">Membrane</keyword>